<keyword evidence="1" id="KW-0560">Oxidoreductase</keyword>
<gene>
    <name evidence="3" type="ORF">GCM10007977_054290</name>
</gene>
<feature type="domain" description="Luciferase-like" evidence="2">
    <location>
        <begin position="6"/>
        <end position="242"/>
    </location>
</feature>
<dbReference type="InterPro" id="IPR050564">
    <property type="entry name" value="F420-G6PD/mer"/>
</dbReference>
<reference evidence="3" key="2">
    <citation type="submission" date="2020-09" db="EMBL/GenBank/DDBJ databases">
        <authorList>
            <person name="Sun Q."/>
            <person name="Ohkuma M."/>
        </authorList>
    </citation>
    <scope>NUCLEOTIDE SEQUENCE</scope>
    <source>
        <strain evidence="3">JCM 19831</strain>
    </source>
</reference>
<dbReference type="GO" id="GO:0016705">
    <property type="term" value="F:oxidoreductase activity, acting on paired donors, with incorporation or reduction of molecular oxygen"/>
    <property type="evidence" value="ECO:0007669"/>
    <property type="project" value="InterPro"/>
</dbReference>
<dbReference type="Pfam" id="PF00296">
    <property type="entry name" value="Bac_luciferase"/>
    <property type="match status" value="1"/>
</dbReference>
<accession>A0A917U0C5</accession>
<comment type="caution">
    <text evidence="3">The sequence shown here is derived from an EMBL/GenBank/DDBJ whole genome shotgun (WGS) entry which is preliminary data.</text>
</comment>
<dbReference type="PANTHER" id="PTHR43244:SF1">
    <property type="entry name" value="5,10-METHYLENETETRAHYDROMETHANOPTERIN REDUCTASE"/>
    <property type="match status" value="1"/>
</dbReference>
<evidence type="ECO:0000259" key="2">
    <source>
        <dbReference type="Pfam" id="PF00296"/>
    </source>
</evidence>
<dbReference type="AlphaFoldDB" id="A0A917U0C5"/>
<evidence type="ECO:0000313" key="4">
    <source>
        <dbReference type="Proteomes" id="UP000642070"/>
    </source>
</evidence>
<evidence type="ECO:0000256" key="1">
    <source>
        <dbReference type="ARBA" id="ARBA00023002"/>
    </source>
</evidence>
<evidence type="ECO:0000313" key="3">
    <source>
        <dbReference type="EMBL" id="GGM45756.1"/>
    </source>
</evidence>
<reference evidence="3" key="1">
    <citation type="journal article" date="2014" name="Int. J. Syst. Evol. Microbiol.">
        <title>Complete genome sequence of Corynebacterium casei LMG S-19264T (=DSM 44701T), isolated from a smear-ripened cheese.</title>
        <authorList>
            <consortium name="US DOE Joint Genome Institute (JGI-PGF)"/>
            <person name="Walter F."/>
            <person name="Albersmeier A."/>
            <person name="Kalinowski J."/>
            <person name="Ruckert C."/>
        </authorList>
    </citation>
    <scope>NUCLEOTIDE SEQUENCE</scope>
    <source>
        <strain evidence="3">JCM 19831</strain>
    </source>
</reference>
<organism evidence="3 4">
    <name type="scientific">Dactylosporangium sucinum</name>
    <dbReference type="NCBI Taxonomy" id="1424081"/>
    <lineage>
        <taxon>Bacteria</taxon>
        <taxon>Bacillati</taxon>
        <taxon>Actinomycetota</taxon>
        <taxon>Actinomycetes</taxon>
        <taxon>Micromonosporales</taxon>
        <taxon>Micromonosporaceae</taxon>
        <taxon>Dactylosporangium</taxon>
    </lineage>
</organism>
<sequence length="311" mass="33259">MKADDMRFGVNALPQTTVWDDYRELCLRTEALGYSSFWTYDHLVSRTSSGPGPTLECLTSLAALAPLTSRITLGSLVLASEFRHPSLVAKAASTLALVTGGRFALGISAGSNPLEHAMFGIPYPAAGERVGRFASSASIIRSLLHGGTVSLRDGIFELDNARLIPGTPPPKIAIGARGPRMLRLVRDLADIHVSAATPGELRILNRDLDALCERGGRPPASIERAVIVYEACGRTAAATAVKRAALETLFGRPFADLENRVLCGGKDQLAQRLGEYREAGADHLFVSAVPPYDHDFLEYFVTDVAATATSP</sequence>
<keyword evidence="4" id="KW-1185">Reference proteome</keyword>
<dbReference type="EMBL" id="BMPI01000028">
    <property type="protein sequence ID" value="GGM45756.1"/>
    <property type="molecule type" value="Genomic_DNA"/>
</dbReference>
<proteinExistence type="predicted"/>
<dbReference type="Proteomes" id="UP000642070">
    <property type="component" value="Unassembled WGS sequence"/>
</dbReference>
<dbReference type="Gene3D" id="3.20.20.30">
    <property type="entry name" value="Luciferase-like domain"/>
    <property type="match status" value="1"/>
</dbReference>
<dbReference type="PANTHER" id="PTHR43244">
    <property type="match status" value="1"/>
</dbReference>
<name>A0A917U0C5_9ACTN</name>
<dbReference type="InterPro" id="IPR036661">
    <property type="entry name" value="Luciferase-like_sf"/>
</dbReference>
<dbReference type="InterPro" id="IPR011251">
    <property type="entry name" value="Luciferase-like_dom"/>
</dbReference>
<protein>
    <recommendedName>
        <fullName evidence="2">Luciferase-like domain-containing protein</fullName>
    </recommendedName>
</protein>
<dbReference type="SUPFAM" id="SSF51679">
    <property type="entry name" value="Bacterial luciferase-like"/>
    <property type="match status" value="1"/>
</dbReference>